<evidence type="ECO:0000256" key="12">
    <source>
        <dbReference type="RuleBase" id="RU367146"/>
    </source>
</evidence>
<comment type="subunit">
    <text evidence="12">Component of the PAM complex.</text>
</comment>
<dbReference type="GO" id="GO:0001405">
    <property type="term" value="C:PAM complex, Tim23 associated import motor"/>
    <property type="evidence" value="ECO:0007669"/>
    <property type="project" value="UniProtKB-UniRule"/>
</dbReference>
<organism evidence="14 15">
    <name type="scientific">Pseudomicrostroma glucosiphilum</name>
    <dbReference type="NCBI Taxonomy" id="1684307"/>
    <lineage>
        <taxon>Eukaryota</taxon>
        <taxon>Fungi</taxon>
        <taxon>Dikarya</taxon>
        <taxon>Basidiomycota</taxon>
        <taxon>Ustilaginomycotina</taxon>
        <taxon>Exobasidiomycetes</taxon>
        <taxon>Microstromatales</taxon>
        <taxon>Microstromatales incertae sedis</taxon>
        <taxon>Pseudomicrostroma</taxon>
    </lineage>
</organism>
<evidence type="ECO:0000256" key="1">
    <source>
        <dbReference type="ARBA" id="ARBA00004448"/>
    </source>
</evidence>
<dbReference type="Proteomes" id="UP000245942">
    <property type="component" value="Unassembled WGS sequence"/>
</dbReference>
<comment type="function">
    <text evidence="12">Component of the PAM complex, a complex required for the translocation of transit peptide-containing proteins from the inner membrane into the mitochondrial matrix in an ATP-dependent manner.</text>
</comment>
<keyword evidence="11 12" id="KW-0472">Membrane</keyword>
<keyword evidence="5 12" id="KW-0999">Mitochondrion inner membrane</keyword>
<evidence type="ECO:0000256" key="3">
    <source>
        <dbReference type="ARBA" id="ARBA00022448"/>
    </source>
</evidence>
<feature type="region of interest" description="Disordered" evidence="13">
    <location>
        <begin position="43"/>
        <end position="73"/>
    </location>
</feature>
<sequence>MTTLRTRSLTAGLTNSRPALAASQAKWTTTTYTPSAPLAARNIASSSKLSSPAPPPASPSPSSSSPTSPTSPQVTLTWDQYLRLRKSRRLAGLATSVPSTLLAAAASGSYFLGQEIDPAQQIGGIEPLYVYGALTIASTGLGYLIGPSLGSSIWSLFHRSKLPQINQKDADFYEHIKRNRVDPSRTNMQNPIPDFYGEKISSLKEYRRWLRDCSVYRRKAAHGLKEEEEAAAEKGTKSTETKKKK</sequence>
<feature type="region of interest" description="Disordered" evidence="13">
    <location>
        <begin position="1"/>
        <end position="27"/>
    </location>
</feature>
<feature type="region of interest" description="Disordered" evidence="13">
    <location>
        <begin position="220"/>
        <end position="245"/>
    </location>
</feature>
<feature type="compositionally biased region" description="Polar residues" evidence="13">
    <location>
        <begin position="1"/>
        <end position="17"/>
    </location>
</feature>
<feature type="compositionally biased region" description="Basic and acidic residues" evidence="13">
    <location>
        <begin position="231"/>
        <end position="245"/>
    </location>
</feature>
<evidence type="ECO:0000256" key="9">
    <source>
        <dbReference type="ARBA" id="ARBA00023010"/>
    </source>
</evidence>
<dbReference type="AlphaFoldDB" id="A0A316UDY1"/>
<dbReference type="PANTHER" id="PTHR28021:SF1">
    <property type="entry name" value="PRESEQUENCE TRANSLOCATED-ASSOCIATED MOTOR SUBUNIT PAM17, MITOCHONDRIAL"/>
    <property type="match status" value="1"/>
</dbReference>
<keyword evidence="6 12" id="KW-0653">Protein transport</keyword>
<reference evidence="14 15" key="1">
    <citation type="journal article" date="2018" name="Mol. Biol. Evol.">
        <title>Broad Genomic Sampling Reveals a Smut Pathogenic Ancestry of the Fungal Clade Ustilaginomycotina.</title>
        <authorList>
            <person name="Kijpornyongpan T."/>
            <person name="Mondo S.J."/>
            <person name="Barry K."/>
            <person name="Sandor L."/>
            <person name="Lee J."/>
            <person name="Lipzen A."/>
            <person name="Pangilinan J."/>
            <person name="LaButti K."/>
            <person name="Hainaut M."/>
            <person name="Henrissat B."/>
            <person name="Grigoriev I.V."/>
            <person name="Spatafora J.W."/>
            <person name="Aime M.C."/>
        </authorList>
    </citation>
    <scope>NUCLEOTIDE SEQUENCE [LARGE SCALE GENOMIC DNA]</scope>
    <source>
        <strain evidence="14 15">MCA 4718</strain>
    </source>
</reference>
<feature type="transmembrane region" description="Helical" evidence="12">
    <location>
        <begin position="90"/>
        <end position="111"/>
    </location>
</feature>
<dbReference type="InterPro" id="IPR013875">
    <property type="entry name" value="Pam17"/>
</dbReference>
<accession>A0A316UDY1</accession>
<evidence type="ECO:0000256" key="8">
    <source>
        <dbReference type="ARBA" id="ARBA00022989"/>
    </source>
</evidence>
<evidence type="ECO:0000256" key="4">
    <source>
        <dbReference type="ARBA" id="ARBA00022692"/>
    </source>
</evidence>
<keyword evidence="15" id="KW-1185">Reference proteome</keyword>
<evidence type="ECO:0000256" key="6">
    <source>
        <dbReference type="ARBA" id="ARBA00022927"/>
    </source>
</evidence>
<keyword evidence="10 12" id="KW-0496">Mitochondrion</keyword>
<keyword evidence="3 12" id="KW-0813">Transport</keyword>
<dbReference type="EMBL" id="KZ819322">
    <property type="protein sequence ID" value="PWN23410.1"/>
    <property type="molecule type" value="Genomic_DNA"/>
</dbReference>
<feature type="transmembrane region" description="Helical" evidence="12">
    <location>
        <begin position="131"/>
        <end position="157"/>
    </location>
</feature>
<keyword evidence="7" id="KW-0809">Transit peptide</keyword>
<name>A0A316UDY1_9BASI</name>
<evidence type="ECO:0000256" key="10">
    <source>
        <dbReference type="ARBA" id="ARBA00023128"/>
    </source>
</evidence>
<gene>
    <name evidence="14" type="ORF">BCV69DRAFT_286594</name>
</gene>
<evidence type="ECO:0000256" key="13">
    <source>
        <dbReference type="SAM" id="MobiDB-lite"/>
    </source>
</evidence>
<evidence type="ECO:0000256" key="11">
    <source>
        <dbReference type="ARBA" id="ARBA00023136"/>
    </source>
</evidence>
<dbReference type="GeneID" id="37015261"/>
<dbReference type="OrthoDB" id="5970083at2759"/>
<dbReference type="PANTHER" id="PTHR28021">
    <property type="entry name" value="PRESEQUENCE TRANSLOCATED-ASSOCIATED MOTOR SUBUNIT PAM17, MITOCHONDRIAL"/>
    <property type="match status" value="1"/>
</dbReference>
<comment type="similarity">
    <text evidence="2 12">Belongs to the PAM17 family.</text>
</comment>
<dbReference type="Pfam" id="PF08566">
    <property type="entry name" value="Pam17"/>
    <property type="match status" value="1"/>
</dbReference>
<evidence type="ECO:0000256" key="2">
    <source>
        <dbReference type="ARBA" id="ARBA00006837"/>
    </source>
</evidence>
<keyword evidence="9 12" id="KW-0811">Translocation</keyword>
<comment type="subcellular location">
    <subcellularLocation>
        <location evidence="1 12">Mitochondrion inner membrane</location>
        <topology evidence="1 12">Multi-pass membrane protein</topology>
    </subcellularLocation>
</comment>
<keyword evidence="8 12" id="KW-1133">Transmembrane helix</keyword>
<evidence type="ECO:0000256" key="7">
    <source>
        <dbReference type="ARBA" id="ARBA00022946"/>
    </source>
</evidence>
<dbReference type="STRING" id="1684307.A0A316UDY1"/>
<dbReference type="RefSeq" id="XP_025350570.1">
    <property type="nucleotide sequence ID" value="XM_025493527.1"/>
</dbReference>
<keyword evidence="4 12" id="KW-0812">Transmembrane</keyword>
<protein>
    <recommendedName>
        <fullName evidence="12">Presequence translocated-associated motor subunit PAM17</fullName>
    </recommendedName>
</protein>
<evidence type="ECO:0000256" key="5">
    <source>
        <dbReference type="ARBA" id="ARBA00022792"/>
    </source>
</evidence>
<feature type="compositionally biased region" description="Low complexity" evidence="13">
    <location>
        <begin position="60"/>
        <end position="72"/>
    </location>
</feature>
<evidence type="ECO:0000313" key="15">
    <source>
        <dbReference type="Proteomes" id="UP000245942"/>
    </source>
</evidence>
<evidence type="ECO:0000313" key="14">
    <source>
        <dbReference type="EMBL" id="PWN23410.1"/>
    </source>
</evidence>
<proteinExistence type="inferred from homology"/>
<dbReference type="GO" id="GO:0030150">
    <property type="term" value="P:protein import into mitochondrial matrix"/>
    <property type="evidence" value="ECO:0007669"/>
    <property type="project" value="UniProtKB-UniRule"/>
</dbReference>